<dbReference type="SMART" id="SM00836">
    <property type="entry name" value="DALR_1"/>
    <property type="match status" value="1"/>
</dbReference>
<dbReference type="SUPFAM" id="SSF47323">
    <property type="entry name" value="Anticodon-binding domain of a subclass of class I aminoacyl-tRNA synthetases"/>
    <property type="match status" value="1"/>
</dbReference>
<dbReference type="Gene3D" id="3.40.50.620">
    <property type="entry name" value="HUPs"/>
    <property type="match status" value="1"/>
</dbReference>
<comment type="catalytic activity">
    <reaction evidence="10">
        <text>tRNA(Arg) + L-arginine + ATP = L-arginyl-tRNA(Arg) + AMP + diphosphate</text>
        <dbReference type="Rhea" id="RHEA:20301"/>
        <dbReference type="Rhea" id="RHEA-COMP:9658"/>
        <dbReference type="Rhea" id="RHEA-COMP:9673"/>
        <dbReference type="ChEBI" id="CHEBI:30616"/>
        <dbReference type="ChEBI" id="CHEBI:32682"/>
        <dbReference type="ChEBI" id="CHEBI:33019"/>
        <dbReference type="ChEBI" id="CHEBI:78442"/>
        <dbReference type="ChEBI" id="CHEBI:78513"/>
        <dbReference type="ChEBI" id="CHEBI:456215"/>
        <dbReference type="EC" id="6.1.1.19"/>
    </reaction>
</comment>
<evidence type="ECO:0000256" key="8">
    <source>
        <dbReference type="ARBA" id="ARBA00022917"/>
    </source>
</evidence>
<keyword evidence="9 11" id="KW-0030">Aminoacyl-tRNA synthetase</keyword>
<evidence type="ECO:0000256" key="7">
    <source>
        <dbReference type="ARBA" id="ARBA00022840"/>
    </source>
</evidence>
<keyword evidence="8 11" id="KW-0648">Protein biosynthesis</keyword>
<evidence type="ECO:0000313" key="14">
    <source>
        <dbReference type="Proteomes" id="UP000245168"/>
    </source>
</evidence>
<dbReference type="InterPro" id="IPR009080">
    <property type="entry name" value="tRNAsynth_Ia_anticodon-bd"/>
</dbReference>
<dbReference type="InterPro" id="IPR035684">
    <property type="entry name" value="ArgRS_core"/>
</dbReference>
<dbReference type="PANTHER" id="PTHR11956:SF5">
    <property type="entry name" value="ARGININE--TRNA LIGASE, CYTOPLASMIC"/>
    <property type="match status" value="1"/>
</dbReference>
<evidence type="ECO:0000256" key="9">
    <source>
        <dbReference type="ARBA" id="ARBA00023146"/>
    </source>
</evidence>
<dbReference type="Pfam" id="PF00750">
    <property type="entry name" value="tRNA-synt_1d"/>
    <property type="match status" value="2"/>
</dbReference>
<comment type="caution">
    <text evidence="13">The sequence shown here is derived from an EMBL/GenBank/DDBJ whole genome shotgun (WGS) entry which is preliminary data.</text>
</comment>
<evidence type="ECO:0000256" key="10">
    <source>
        <dbReference type="ARBA" id="ARBA00049339"/>
    </source>
</evidence>
<evidence type="ECO:0000256" key="2">
    <source>
        <dbReference type="ARBA" id="ARBA00012837"/>
    </source>
</evidence>
<dbReference type="AlphaFoldDB" id="A0A2U2BVT5"/>
<evidence type="ECO:0000259" key="12">
    <source>
        <dbReference type="SMART" id="SM00836"/>
    </source>
</evidence>
<keyword evidence="5 11" id="KW-0436">Ligase</keyword>
<dbReference type="RefSeq" id="WP_109251410.1">
    <property type="nucleotide sequence ID" value="NZ_QEXV01000001.1"/>
</dbReference>
<dbReference type="PRINTS" id="PR01038">
    <property type="entry name" value="TRNASYNTHARG"/>
</dbReference>
<evidence type="ECO:0000256" key="3">
    <source>
        <dbReference type="ARBA" id="ARBA00020262"/>
    </source>
</evidence>
<reference evidence="14" key="1">
    <citation type="submission" date="2018-05" db="EMBL/GenBank/DDBJ databases">
        <authorList>
            <person name="Liu B.-T."/>
        </authorList>
    </citation>
    <scope>NUCLEOTIDE SEQUENCE [LARGE SCALE GENOMIC DNA]</scope>
    <source>
        <strain evidence="14">WD6-1</strain>
    </source>
</reference>
<keyword evidence="4" id="KW-0963">Cytoplasm</keyword>
<gene>
    <name evidence="13" type="ORF">DDZ18_00530</name>
</gene>
<dbReference type="InterPro" id="IPR014729">
    <property type="entry name" value="Rossmann-like_a/b/a_fold"/>
</dbReference>
<evidence type="ECO:0000256" key="4">
    <source>
        <dbReference type="ARBA" id="ARBA00022490"/>
    </source>
</evidence>
<keyword evidence="7 11" id="KW-0067">ATP-binding</keyword>
<dbReference type="Proteomes" id="UP000245168">
    <property type="component" value="Unassembled WGS sequence"/>
</dbReference>
<dbReference type="Gene3D" id="1.10.730.10">
    <property type="entry name" value="Isoleucyl-tRNA Synthetase, Domain 1"/>
    <property type="match status" value="1"/>
</dbReference>
<evidence type="ECO:0000256" key="5">
    <source>
        <dbReference type="ARBA" id="ARBA00022598"/>
    </source>
</evidence>
<dbReference type="OrthoDB" id="9803211at2"/>
<feature type="domain" description="DALR anticodon binding" evidence="12">
    <location>
        <begin position="566"/>
        <end position="681"/>
    </location>
</feature>
<dbReference type="EMBL" id="QEXV01000001">
    <property type="protein sequence ID" value="PWE18136.1"/>
    <property type="molecule type" value="Genomic_DNA"/>
</dbReference>
<dbReference type="GO" id="GO:0005524">
    <property type="term" value="F:ATP binding"/>
    <property type="evidence" value="ECO:0007669"/>
    <property type="project" value="UniProtKB-KW"/>
</dbReference>
<dbReference type="InterPro" id="IPR001278">
    <property type="entry name" value="Arg-tRNA-ligase"/>
</dbReference>
<dbReference type="SUPFAM" id="SSF52374">
    <property type="entry name" value="Nucleotidylyl transferase"/>
    <property type="match status" value="1"/>
</dbReference>
<dbReference type="PROSITE" id="PS00178">
    <property type="entry name" value="AA_TRNA_LIGASE_I"/>
    <property type="match status" value="1"/>
</dbReference>
<keyword evidence="14" id="KW-1185">Reference proteome</keyword>
<dbReference type="InterPro" id="IPR001412">
    <property type="entry name" value="aa-tRNA-synth_I_CS"/>
</dbReference>
<proteinExistence type="inferred from homology"/>
<evidence type="ECO:0000256" key="1">
    <source>
        <dbReference type="ARBA" id="ARBA00005594"/>
    </source>
</evidence>
<evidence type="ECO:0000256" key="6">
    <source>
        <dbReference type="ARBA" id="ARBA00022741"/>
    </source>
</evidence>
<evidence type="ECO:0000313" key="13">
    <source>
        <dbReference type="EMBL" id="PWE18136.1"/>
    </source>
</evidence>
<dbReference type="GO" id="GO:0004814">
    <property type="term" value="F:arginine-tRNA ligase activity"/>
    <property type="evidence" value="ECO:0007669"/>
    <property type="project" value="UniProtKB-EC"/>
</dbReference>
<dbReference type="GO" id="GO:0006420">
    <property type="term" value="P:arginyl-tRNA aminoacylation"/>
    <property type="evidence" value="ECO:0007669"/>
    <property type="project" value="InterPro"/>
</dbReference>
<evidence type="ECO:0000256" key="11">
    <source>
        <dbReference type="RuleBase" id="RU363038"/>
    </source>
</evidence>
<dbReference type="Pfam" id="PF05746">
    <property type="entry name" value="DALR_1"/>
    <property type="match status" value="1"/>
</dbReference>
<dbReference type="InterPro" id="IPR008909">
    <property type="entry name" value="DALR_anticod-bd"/>
</dbReference>
<sequence>MNELAKRNAALKAEVERYRDAYLACRAKAEPPAFADYPLPALKARITRALSERRGGGELSPQFDLIDREQFGGDIAVKFPQLLRDGGPKGFIDKHLPWITEVLEGPDFADAIAAVETKGMYINLRLTDRWLLEAAWRICELGEDFATNDAEGDETVLVDYSSPNVAKVLHAGHIRSTIIGHVLCNMHEACGADVYRVNHINDFGGFGFSLEGWRRFEDRFPADMGDNERLLEIYRIRRTAEKYAVEDADFDAIPAADKAVLERYFPEADSTGELISAWHNFVRAADARFEKLEAGDAEEVALWAKMVEWSLADFEAFYDALDIHIDLVLGESFYFQAGERVVDACLEAGTAVLFDRARADAEIAKLDARVEAEKMKPEERDKRAAAIEKDIGAVVALLPDGERMVVRRADGRSIYATRDIGAIALRKELFAPSRMTYVVGQEQRVHFERLFKAAEALGLVEPGEIDFTHLWFGFYVDAETGKKLSSRDTVANVNHLLAESVAYFRAKYDERDDQTPEEVDHAAQQLAVGSLVFNDLKQDVKGSVEIATSDLQATIESFEKSGGAYMVYSACRARSILRKWGKAPVPASEVADFEIDAQEAALILKLQTIPEKLAAAAGQANPVVLVRHLLETAGIYNSYYMRAPVISGGEANPSRLIITQAVQVALTNALKICHIECPPKI</sequence>
<keyword evidence="6 11" id="KW-0547">Nucleotide-binding</keyword>
<organism evidence="13 14">
    <name type="scientific">Marinicauda salina</name>
    <dbReference type="NCBI Taxonomy" id="2135793"/>
    <lineage>
        <taxon>Bacteria</taxon>
        <taxon>Pseudomonadati</taxon>
        <taxon>Pseudomonadota</taxon>
        <taxon>Alphaproteobacteria</taxon>
        <taxon>Maricaulales</taxon>
        <taxon>Maricaulaceae</taxon>
        <taxon>Marinicauda</taxon>
    </lineage>
</organism>
<dbReference type="EC" id="6.1.1.19" evidence="2"/>
<accession>A0A2U2BVT5</accession>
<name>A0A2U2BVT5_9PROT</name>
<protein>
    <recommendedName>
        <fullName evidence="3">Arginine--tRNA ligase</fullName>
        <ecNumber evidence="2">6.1.1.19</ecNumber>
    </recommendedName>
</protein>
<dbReference type="PANTHER" id="PTHR11956">
    <property type="entry name" value="ARGINYL-TRNA SYNTHETASE"/>
    <property type="match status" value="1"/>
</dbReference>
<comment type="similarity">
    <text evidence="1 11">Belongs to the class-I aminoacyl-tRNA synthetase family.</text>
</comment>